<evidence type="ECO:0000256" key="4">
    <source>
        <dbReference type="ARBA" id="ARBA00023125"/>
    </source>
</evidence>
<feature type="domain" description="ALOG" evidence="8">
    <location>
        <begin position="1"/>
        <end position="106"/>
    </location>
</feature>
<comment type="subcellular location">
    <subcellularLocation>
        <location evidence="1">Nucleus</location>
    </subcellularLocation>
</comment>
<keyword evidence="4" id="KW-0238">DNA-binding</keyword>
<dbReference type="PANTHER" id="PTHR31165">
    <property type="entry name" value="PROTEIN G1-LIKE2"/>
    <property type="match status" value="1"/>
</dbReference>
<proteinExistence type="inferred from homology"/>
<dbReference type="EMBL" id="CALNXI010001682">
    <property type="protein sequence ID" value="CAH3174836.1"/>
    <property type="molecule type" value="Genomic_DNA"/>
</dbReference>
<evidence type="ECO:0000256" key="6">
    <source>
        <dbReference type="ARBA" id="ARBA00023172"/>
    </source>
</evidence>
<feature type="non-terminal residue" evidence="9">
    <location>
        <position position="1"/>
    </location>
</feature>
<dbReference type="InterPro" id="IPR006936">
    <property type="entry name" value="ALOG_dom"/>
</dbReference>
<dbReference type="InterPro" id="IPR011010">
    <property type="entry name" value="DNA_brk_join_enz"/>
</dbReference>
<evidence type="ECO:0000313" key="10">
    <source>
        <dbReference type="Proteomes" id="UP001159427"/>
    </source>
</evidence>
<evidence type="ECO:0000256" key="7">
    <source>
        <dbReference type="ARBA" id="ARBA00023242"/>
    </source>
</evidence>
<evidence type="ECO:0000256" key="2">
    <source>
        <dbReference type="ARBA" id="ARBA00010308"/>
    </source>
</evidence>
<dbReference type="PROSITE" id="PS51697">
    <property type="entry name" value="ALOG"/>
    <property type="match status" value="1"/>
</dbReference>
<reference evidence="9 10" key="1">
    <citation type="submission" date="2022-05" db="EMBL/GenBank/DDBJ databases">
        <authorList>
            <consortium name="Genoscope - CEA"/>
            <person name="William W."/>
        </authorList>
    </citation>
    <scope>NUCLEOTIDE SEQUENCE [LARGE SCALE GENOMIC DNA]</scope>
</reference>
<evidence type="ECO:0000256" key="5">
    <source>
        <dbReference type="ARBA" id="ARBA00023163"/>
    </source>
</evidence>
<dbReference type="InterPro" id="IPR040222">
    <property type="entry name" value="ALOG"/>
</dbReference>
<dbReference type="Gene3D" id="1.10.443.10">
    <property type="entry name" value="Intergrase catalytic core"/>
    <property type="match status" value="1"/>
</dbReference>
<keyword evidence="6" id="KW-0233">DNA recombination</keyword>
<keyword evidence="7" id="KW-0539">Nucleus</keyword>
<dbReference type="SUPFAM" id="SSF56349">
    <property type="entry name" value="DNA breaking-rejoining enzymes"/>
    <property type="match status" value="1"/>
</dbReference>
<comment type="similarity">
    <text evidence="2">Belongs to the plant homeotic and developmental regulators ALOG protein family.</text>
</comment>
<evidence type="ECO:0000256" key="3">
    <source>
        <dbReference type="ARBA" id="ARBA00023015"/>
    </source>
</evidence>
<name>A0ABN8R7Q2_9CNID</name>
<dbReference type="PANTHER" id="PTHR31165:SF2">
    <property type="entry name" value="ALOG DOMAIN-CONTAINING PROTEIN"/>
    <property type="match status" value="1"/>
</dbReference>
<dbReference type="InterPro" id="IPR013762">
    <property type="entry name" value="Integrase-like_cat_sf"/>
</dbReference>
<accession>A0ABN8R7Q2</accession>
<evidence type="ECO:0000256" key="1">
    <source>
        <dbReference type="ARBA" id="ARBA00004123"/>
    </source>
</evidence>
<protein>
    <recommendedName>
        <fullName evidence="8">ALOG domain-containing protein</fullName>
    </recommendedName>
</protein>
<evidence type="ECO:0000259" key="8">
    <source>
        <dbReference type="PROSITE" id="PS51697"/>
    </source>
</evidence>
<keyword evidence="3" id="KW-0805">Transcription regulation</keyword>
<keyword evidence="5" id="KW-0804">Transcription</keyword>
<evidence type="ECO:0000313" key="9">
    <source>
        <dbReference type="EMBL" id="CAH3174836.1"/>
    </source>
</evidence>
<keyword evidence="10" id="KW-1185">Reference proteome</keyword>
<comment type="caution">
    <text evidence="9">The sequence shown here is derived from an EMBL/GenBank/DDBJ whole genome shotgun (WGS) entry which is preliminary data.</text>
</comment>
<dbReference type="Pfam" id="PF04852">
    <property type="entry name" value="ALOG_dom"/>
    <property type="match status" value="1"/>
</dbReference>
<sequence length="326" mass="35910">AIPDDVVDFLIWKDSFGKTVVHCDTCPFFGERSNSSCSCPKRLAYGSVDSTIGKLRAIFNKYGRTAIDGPFLGLANPAASPEVKSYLSAIREEQLVAWVVPTQAEPFFFRDLVIFYNLPRDQAFFKIQFFGSDRAGDLGRVRTQEMLYFPNNQGLLFNHTLTKSLRDGASNLFGLKRHVDPTMCPVTAVEVYFNLCDLLKVPVRRGFLFRPLNTSGEVLSAPFGSAAAQSRLSLYASQLPDLANRNVTLHGLRSGCAISLALAGTKLDQIMDHVGWKSSSTALYYIKLNQVLSSGGATDALSSLTLDLADAYKEYNDLRGFTKALT</sequence>
<organism evidence="9 10">
    <name type="scientific">Porites evermanni</name>
    <dbReference type="NCBI Taxonomy" id="104178"/>
    <lineage>
        <taxon>Eukaryota</taxon>
        <taxon>Metazoa</taxon>
        <taxon>Cnidaria</taxon>
        <taxon>Anthozoa</taxon>
        <taxon>Hexacorallia</taxon>
        <taxon>Scleractinia</taxon>
        <taxon>Fungiina</taxon>
        <taxon>Poritidae</taxon>
        <taxon>Porites</taxon>
    </lineage>
</organism>
<gene>
    <name evidence="9" type="ORF">PEVE_00009766</name>
</gene>
<dbReference type="Proteomes" id="UP001159427">
    <property type="component" value="Unassembled WGS sequence"/>
</dbReference>